<reference evidence="2 3" key="1">
    <citation type="submission" date="2016-07" db="EMBL/GenBank/DDBJ databases">
        <title>Pervasive Adenine N6-methylation of Active Genes in Fungi.</title>
        <authorList>
            <consortium name="DOE Joint Genome Institute"/>
            <person name="Mondo S.J."/>
            <person name="Dannebaum R.O."/>
            <person name="Kuo R.C."/>
            <person name="Labutti K."/>
            <person name="Haridas S."/>
            <person name="Kuo A."/>
            <person name="Salamov A."/>
            <person name="Ahrendt S.R."/>
            <person name="Lipzen A."/>
            <person name="Sullivan W."/>
            <person name="Andreopoulos W.B."/>
            <person name="Clum A."/>
            <person name="Lindquist E."/>
            <person name="Daum C."/>
            <person name="Ramamoorthy G.K."/>
            <person name="Gryganskyi A."/>
            <person name="Culley D."/>
            <person name="Magnuson J.K."/>
            <person name="James T.Y."/>
            <person name="O'Malley M.A."/>
            <person name="Stajich J.E."/>
            <person name="Spatafora J.W."/>
            <person name="Visel A."/>
            <person name="Grigoriev I.V."/>
        </authorList>
    </citation>
    <scope>NUCLEOTIDE SEQUENCE [LARGE SCALE GENOMIC DNA]</scope>
    <source>
        <strain evidence="2 3">NRRL 1336</strain>
    </source>
</reference>
<dbReference type="InterPro" id="IPR032174">
    <property type="entry name" value="Aquarius_N"/>
</dbReference>
<organism evidence="2 3">
    <name type="scientific">Absidia repens</name>
    <dbReference type="NCBI Taxonomy" id="90262"/>
    <lineage>
        <taxon>Eukaryota</taxon>
        <taxon>Fungi</taxon>
        <taxon>Fungi incertae sedis</taxon>
        <taxon>Mucoromycota</taxon>
        <taxon>Mucoromycotina</taxon>
        <taxon>Mucoromycetes</taxon>
        <taxon>Mucorales</taxon>
        <taxon>Cunninghamellaceae</taxon>
        <taxon>Absidia</taxon>
    </lineage>
</organism>
<gene>
    <name evidence="2" type="ORF">BCR42DRAFT_43814</name>
</gene>
<accession>A0A1X2IG09</accession>
<evidence type="ECO:0000313" key="2">
    <source>
        <dbReference type="EMBL" id="ORZ15850.1"/>
    </source>
</evidence>
<dbReference type="Proteomes" id="UP000193560">
    <property type="component" value="Unassembled WGS sequence"/>
</dbReference>
<dbReference type="Pfam" id="PF16399">
    <property type="entry name" value="Aquarius_N_1st"/>
    <property type="match status" value="1"/>
</dbReference>
<dbReference type="EMBL" id="MCGE01000012">
    <property type="protein sequence ID" value="ORZ15850.1"/>
    <property type="molecule type" value="Genomic_DNA"/>
</dbReference>
<feature type="domain" description="RNA helicase aquarius N-terminal" evidence="1">
    <location>
        <begin position="38"/>
        <end position="87"/>
    </location>
</feature>
<dbReference type="OrthoDB" id="1879at2759"/>
<name>A0A1X2IG09_9FUNG</name>
<evidence type="ECO:0000259" key="1">
    <source>
        <dbReference type="Pfam" id="PF16399"/>
    </source>
</evidence>
<dbReference type="STRING" id="90262.A0A1X2IG09"/>
<protein>
    <recommendedName>
        <fullName evidence="1">RNA helicase aquarius N-terminal domain-containing protein</fullName>
    </recommendedName>
</protein>
<proteinExistence type="predicted"/>
<evidence type="ECO:0000313" key="3">
    <source>
        <dbReference type="Proteomes" id="UP000193560"/>
    </source>
</evidence>
<sequence>MQTTLPLHAAPGEAMAHGPLATTKFRNLSLNDIEADPISQFAKKHYFGNTKPKWSPTVVEEMIEQHLASSQYDPKKVMLLEFTQYLKYL</sequence>
<comment type="caution">
    <text evidence="2">The sequence shown here is derived from an EMBL/GenBank/DDBJ whole genome shotgun (WGS) entry which is preliminary data.</text>
</comment>
<keyword evidence="3" id="KW-1185">Reference proteome</keyword>
<dbReference type="AlphaFoldDB" id="A0A1X2IG09"/>